<dbReference type="Pfam" id="PF08378">
    <property type="entry name" value="NERD"/>
    <property type="match status" value="1"/>
</dbReference>
<reference evidence="3 4" key="1">
    <citation type="submission" date="2018-11" db="EMBL/GenBank/DDBJ databases">
        <title>Genomic Encyclopedia of Type Strains, Phase IV (KMG-IV): sequencing the most valuable type-strain genomes for metagenomic binning, comparative biology and taxonomic classification.</title>
        <authorList>
            <person name="Goeker M."/>
        </authorList>
    </citation>
    <scope>NUCLEOTIDE SEQUENCE [LARGE SCALE GENOMIC DNA]</scope>
    <source>
        <strain evidence="3 4">DSM 100316</strain>
    </source>
</reference>
<keyword evidence="4" id="KW-1185">Reference proteome</keyword>
<evidence type="ECO:0000259" key="2">
    <source>
        <dbReference type="PROSITE" id="PS50965"/>
    </source>
</evidence>
<protein>
    <submittedName>
        <fullName evidence="3">Nuclease-like protein</fullName>
    </submittedName>
</protein>
<dbReference type="PROSITE" id="PS50011">
    <property type="entry name" value="PROTEIN_KINASE_DOM"/>
    <property type="match status" value="1"/>
</dbReference>
<name>A0A3N2DME4_9GAMM</name>
<dbReference type="Gene3D" id="3.30.200.20">
    <property type="entry name" value="Phosphorylase Kinase, domain 1"/>
    <property type="match status" value="1"/>
</dbReference>
<feature type="domain" description="Protein kinase" evidence="1">
    <location>
        <begin position="409"/>
        <end position="723"/>
    </location>
</feature>
<evidence type="ECO:0000313" key="4">
    <source>
        <dbReference type="Proteomes" id="UP000275394"/>
    </source>
</evidence>
<dbReference type="InterPro" id="IPR011528">
    <property type="entry name" value="NERD"/>
</dbReference>
<dbReference type="InterPro" id="IPR011009">
    <property type="entry name" value="Kinase-like_dom_sf"/>
</dbReference>
<comment type="caution">
    <text evidence="3">The sequence shown here is derived from an EMBL/GenBank/DDBJ whole genome shotgun (WGS) entry which is preliminary data.</text>
</comment>
<dbReference type="GO" id="GO:0004672">
    <property type="term" value="F:protein kinase activity"/>
    <property type="evidence" value="ECO:0007669"/>
    <property type="project" value="InterPro"/>
</dbReference>
<dbReference type="GO" id="GO:0005524">
    <property type="term" value="F:ATP binding"/>
    <property type="evidence" value="ECO:0007669"/>
    <property type="project" value="InterPro"/>
</dbReference>
<dbReference type="InterPro" id="IPR000719">
    <property type="entry name" value="Prot_kinase_dom"/>
</dbReference>
<dbReference type="Proteomes" id="UP000275394">
    <property type="component" value="Unassembled WGS sequence"/>
</dbReference>
<gene>
    <name evidence="3" type="ORF">EDC56_1387</name>
</gene>
<dbReference type="RefSeq" id="WP_123711814.1">
    <property type="nucleotide sequence ID" value="NZ_RKHR01000004.1"/>
</dbReference>
<dbReference type="OrthoDB" id="9801841at2"/>
<evidence type="ECO:0000259" key="1">
    <source>
        <dbReference type="PROSITE" id="PS50011"/>
    </source>
</evidence>
<organism evidence="3 4">
    <name type="scientific">Sinobacterium caligoides</name>
    <dbReference type="NCBI Taxonomy" id="933926"/>
    <lineage>
        <taxon>Bacteria</taxon>
        <taxon>Pseudomonadati</taxon>
        <taxon>Pseudomonadota</taxon>
        <taxon>Gammaproteobacteria</taxon>
        <taxon>Cellvibrionales</taxon>
        <taxon>Spongiibacteraceae</taxon>
        <taxon>Sinobacterium</taxon>
    </lineage>
</organism>
<accession>A0A3N2DME4</accession>
<dbReference type="SUPFAM" id="SSF56112">
    <property type="entry name" value="Protein kinase-like (PK-like)"/>
    <property type="match status" value="2"/>
</dbReference>
<sequence length="723" mass="82055">MAQHIEFGKPVNASEKWAFEYLAAQLPASYIVMTNIDIPTRNGQIMEVDALIVGEWAIYVIDVKGYVGTLEVGHHVWLLDGRSSENYLSKASYIARVLAGRLKKKMPYGAHAPWCQGGVFVTGHEGAGIELIKPSDYAVYSIDDVVASLTAAEGVNSQYQHRINESQRRRVLEMIGQIDLVKQRNQQVQDFSKKSQLFQQEGFQVWLADYPNDNLELPWLLKIVVRSEFADSVERNRVELRIKQEFNTLQKLAGTSGVPYCAPLLDDGEQLVLPIRMPRGKSLEQLILAEPQYRMEVVRSAASALQQIHHRGCTVGCWQASEIFISEDGEVEFLTIHNNATYAQDLAGFRQVFGELLNGVRKVGQWFVSDSESLDELRLYLAAAITGQSVDLREQVLMLEPGSVVDHRYRLCEKLAVGNNTEFWQAQHMMGRFNCGMNIYKSADEYQAHLEQQYRLLLGIYHPNIERVIDFDRLDNEGSFYITRVWIDATSLAQVDRNLSPAIILEWYKALLSALGYVHSQGIFHGGICPHNIVCHDQPVLVNFALGAEDFLDHEALKPYLPSSTLELTAREHDVYCLLKSLEPWLHQLTLDISATEKIRSVLSGDFNLTDCEDYVDYFALSHETAEIKSFTASFTDRWQLHDDYCRCLVLDMLNKPGPHLPSERIETAFRQRGIKPDAVQSEIADKAVYELKQGGVIEDIGRKIRLTSAFWRDWEAVSQMSS</sequence>
<dbReference type="PROSITE" id="PS50965">
    <property type="entry name" value="NERD"/>
    <property type="match status" value="1"/>
</dbReference>
<dbReference type="EMBL" id="RKHR01000004">
    <property type="protein sequence ID" value="ROS00964.1"/>
    <property type="molecule type" value="Genomic_DNA"/>
</dbReference>
<feature type="domain" description="NERD" evidence="2">
    <location>
        <begin position="10"/>
        <end position="121"/>
    </location>
</feature>
<proteinExistence type="predicted"/>
<dbReference type="Gene3D" id="1.10.510.10">
    <property type="entry name" value="Transferase(Phosphotransferase) domain 1"/>
    <property type="match status" value="1"/>
</dbReference>
<evidence type="ECO:0000313" key="3">
    <source>
        <dbReference type="EMBL" id="ROS00964.1"/>
    </source>
</evidence>
<dbReference type="AlphaFoldDB" id="A0A3N2DME4"/>